<sequence>MRPVGGGGRRSAAANDAPCRATATLASDAQALQHGNVPASHILAQSLAPLIDLVFPPRCPACGEGLGEQGGLCSECWEDLAIPGDPSCTTCQRPFGDSGPEQGAMCAPCLAAPPVHDGIAAGTLYTDTSRKLVLAFKHGRRIALAPMLARLIAARLPQADPERLIVPVPLHRWRLWKRGYNQAALLGRELERAGHGRLLVSGLVRTKATPSLGGMSSKARAKALAGAIVVAPNAKFTGRDVILVDDVLTSGATSTACIKALKFAGAKSVTIACFARVLNEAVANAHR</sequence>
<dbReference type="OrthoDB" id="9779910at2"/>
<comment type="similarity">
    <text evidence="1">Belongs to the ComF/GntX family.</text>
</comment>
<dbReference type="InterPro" id="IPR051910">
    <property type="entry name" value="ComF/GntX_DNA_util-trans"/>
</dbReference>
<reference evidence="4 5" key="1">
    <citation type="submission" date="2019-05" db="EMBL/GenBank/DDBJ databases">
        <title>Erythrobacter marisflavi sp. nov., isolated from isolated from water of an estuary environment.</title>
        <authorList>
            <person name="Yoon J.-H."/>
        </authorList>
    </citation>
    <scope>NUCLEOTIDE SEQUENCE [LARGE SCALE GENOMIC DNA]</scope>
    <source>
        <strain evidence="4 5">KEM-5</strain>
    </source>
</reference>
<dbReference type="SUPFAM" id="SSF53271">
    <property type="entry name" value="PRTase-like"/>
    <property type="match status" value="1"/>
</dbReference>
<evidence type="ECO:0000259" key="3">
    <source>
        <dbReference type="Pfam" id="PF18912"/>
    </source>
</evidence>
<dbReference type="CDD" id="cd06223">
    <property type="entry name" value="PRTases_typeI"/>
    <property type="match status" value="1"/>
</dbReference>
<evidence type="ECO:0000259" key="2">
    <source>
        <dbReference type="Pfam" id="PF00156"/>
    </source>
</evidence>
<dbReference type="InterPro" id="IPR029057">
    <property type="entry name" value="PRTase-like"/>
</dbReference>
<organism evidence="4 5">
    <name type="scientific">Qipengyuania marisflavi</name>
    <dbReference type="NCBI Taxonomy" id="2486356"/>
    <lineage>
        <taxon>Bacteria</taxon>
        <taxon>Pseudomonadati</taxon>
        <taxon>Pseudomonadota</taxon>
        <taxon>Alphaproteobacteria</taxon>
        <taxon>Sphingomonadales</taxon>
        <taxon>Erythrobacteraceae</taxon>
        <taxon>Qipengyuania</taxon>
    </lineage>
</organism>
<dbReference type="PANTHER" id="PTHR47505:SF1">
    <property type="entry name" value="DNA UTILIZATION PROTEIN YHGH"/>
    <property type="match status" value="1"/>
</dbReference>
<dbReference type="EMBL" id="VCAO01000001">
    <property type="protein sequence ID" value="TMM49862.1"/>
    <property type="molecule type" value="Genomic_DNA"/>
</dbReference>
<dbReference type="InterPro" id="IPR044005">
    <property type="entry name" value="DZR_2"/>
</dbReference>
<dbReference type="Pfam" id="PF18912">
    <property type="entry name" value="DZR_2"/>
    <property type="match status" value="1"/>
</dbReference>
<proteinExistence type="inferred from homology"/>
<evidence type="ECO:0000256" key="1">
    <source>
        <dbReference type="ARBA" id="ARBA00008007"/>
    </source>
</evidence>
<dbReference type="AlphaFoldDB" id="A0A5S3P8N3"/>
<dbReference type="InterPro" id="IPR000836">
    <property type="entry name" value="PRTase_dom"/>
</dbReference>
<comment type="caution">
    <text evidence="4">The sequence shown here is derived from an EMBL/GenBank/DDBJ whole genome shotgun (WGS) entry which is preliminary data.</text>
</comment>
<evidence type="ECO:0000313" key="5">
    <source>
        <dbReference type="Proteomes" id="UP000309668"/>
    </source>
</evidence>
<dbReference type="PANTHER" id="PTHR47505">
    <property type="entry name" value="DNA UTILIZATION PROTEIN YHGH"/>
    <property type="match status" value="1"/>
</dbReference>
<accession>A0A5S3P8N3</accession>
<feature type="domain" description="Double zinc ribbon" evidence="3">
    <location>
        <begin position="50"/>
        <end position="110"/>
    </location>
</feature>
<protein>
    <submittedName>
        <fullName evidence="4">ComF family protein</fullName>
    </submittedName>
</protein>
<dbReference type="Proteomes" id="UP000309668">
    <property type="component" value="Unassembled WGS sequence"/>
</dbReference>
<keyword evidence="5" id="KW-1185">Reference proteome</keyword>
<dbReference type="Pfam" id="PF00156">
    <property type="entry name" value="Pribosyltran"/>
    <property type="match status" value="1"/>
</dbReference>
<evidence type="ECO:0000313" key="4">
    <source>
        <dbReference type="EMBL" id="TMM49862.1"/>
    </source>
</evidence>
<gene>
    <name evidence="4" type="ORF">FEV51_01290</name>
</gene>
<dbReference type="Gene3D" id="3.40.50.2020">
    <property type="match status" value="1"/>
</dbReference>
<name>A0A5S3P8N3_9SPHN</name>
<feature type="domain" description="Phosphoribosyltransferase" evidence="2">
    <location>
        <begin position="233"/>
        <end position="277"/>
    </location>
</feature>